<protein>
    <submittedName>
        <fullName evidence="2">Uncharacterized protein</fullName>
    </submittedName>
</protein>
<organism evidence="2 3">
    <name type="scientific">Microthyrium microscopicum</name>
    <dbReference type="NCBI Taxonomy" id="703497"/>
    <lineage>
        <taxon>Eukaryota</taxon>
        <taxon>Fungi</taxon>
        <taxon>Dikarya</taxon>
        <taxon>Ascomycota</taxon>
        <taxon>Pezizomycotina</taxon>
        <taxon>Dothideomycetes</taxon>
        <taxon>Dothideomycetes incertae sedis</taxon>
        <taxon>Microthyriales</taxon>
        <taxon>Microthyriaceae</taxon>
        <taxon>Microthyrium</taxon>
    </lineage>
</organism>
<evidence type="ECO:0000256" key="1">
    <source>
        <dbReference type="SAM" id="MobiDB-lite"/>
    </source>
</evidence>
<dbReference type="EMBL" id="MU004231">
    <property type="protein sequence ID" value="KAF2673430.1"/>
    <property type="molecule type" value="Genomic_DNA"/>
</dbReference>
<feature type="compositionally biased region" description="Pro residues" evidence="1">
    <location>
        <begin position="164"/>
        <end position="176"/>
    </location>
</feature>
<dbReference type="Proteomes" id="UP000799302">
    <property type="component" value="Unassembled WGS sequence"/>
</dbReference>
<feature type="region of interest" description="Disordered" evidence="1">
    <location>
        <begin position="1"/>
        <end position="21"/>
    </location>
</feature>
<keyword evidence="3" id="KW-1185">Reference proteome</keyword>
<feature type="compositionally biased region" description="Basic and acidic residues" evidence="1">
    <location>
        <begin position="1"/>
        <end position="18"/>
    </location>
</feature>
<sequence length="336" mass="37658">MNRLRPETSDPTKTHFVHDPSLPIRVKRESGTAGINPTVSELVEGQIGEDHYVNQQPEYPPRPSLRSTSFEALGSFDQQQHLPPSDPITSPWHLITPEFEYSQPYFTSNPNHPQFWPASIPGYWGSTSFRGHSFTETGPLTPPPSPLYDFSRLDLQEIYNPPQVPLPQNLLPPKPKVSPKKKPSPCKALPSAAIRRSEPGLTTAQYAPLKPGRWGSIEAGGAIWGLRRTYGIRYVECWVEVDDEQWHELACPICLANGSYAGLQWRYFQGVAGMNEHIRKVHHRSPADADTELTNVGGEWVIAHTTIGVDVFPRPDQLVRKAALVQSDWLPIPRGM</sequence>
<reference evidence="2" key="1">
    <citation type="journal article" date="2020" name="Stud. Mycol.">
        <title>101 Dothideomycetes genomes: a test case for predicting lifestyles and emergence of pathogens.</title>
        <authorList>
            <person name="Haridas S."/>
            <person name="Albert R."/>
            <person name="Binder M."/>
            <person name="Bloem J."/>
            <person name="Labutti K."/>
            <person name="Salamov A."/>
            <person name="Andreopoulos B."/>
            <person name="Baker S."/>
            <person name="Barry K."/>
            <person name="Bills G."/>
            <person name="Bluhm B."/>
            <person name="Cannon C."/>
            <person name="Castanera R."/>
            <person name="Culley D."/>
            <person name="Daum C."/>
            <person name="Ezra D."/>
            <person name="Gonzalez J."/>
            <person name="Henrissat B."/>
            <person name="Kuo A."/>
            <person name="Liang C."/>
            <person name="Lipzen A."/>
            <person name="Lutzoni F."/>
            <person name="Magnuson J."/>
            <person name="Mondo S."/>
            <person name="Nolan M."/>
            <person name="Ohm R."/>
            <person name="Pangilinan J."/>
            <person name="Park H.-J."/>
            <person name="Ramirez L."/>
            <person name="Alfaro M."/>
            <person name="Sun H."/>
            <person name="Tritt A."/>
            <person name="Yoshinaga Y."/>
            <person name="Zwiers L.-H."/>
            <person name="Turgeon B."/>
            <person name="Goodwin S."/>
            <person name="Spatafora J."/>
            <person name="Crous P."/>
            <person name="Grigoriev I."/>
        </authorList>
    </citation>
    <scope>NUCLEOTIDE SEQUENCE</scope>
    <source>
        <strain evidence="2">CBS 115976</strain>
    </source>
</reference>
<gene>
    <name evidence="2" type="ORF">BT63DRAFT_475951</name>
</gene>
<evidence type="ECO:0000313" key="2">
    <source>
        <dbReference type="EMBL" id="KAF2673430.1"/>
    </source>
</evidence>
<accession>A0A6A6UNT1</accession>
<name>A0A6A6UNT1_9PEZI</name>
<dbReference type="AlphaFoldDB" id="A0A6A6UNT1"/>
<feature type="region of interest" description="Disordered" evidence="1">
    <location>
        <begin position="46"/>
        <end position="68"/>
    </location>
</feature>
<feature type="region of interest" description="Disordered" evidence="1">
    <location>
        <begin position="164"/>
        <end position="192"/>
    </location>
</feature>
<evidence type="ECO:0000313" key="3">
    <source>
        <dbReference type="Proteomes" id="UP000799302"/>
    </source>
</evidence>
<proteinExistence type="predicted"/>